<accession>A0A818YH92</accession>
<dbReference type="InterPro" id="IPR050309">
    <property type="entry name" value="Type-B_Carboxylest/Lipase"/>
</dbReference>
<dbReference type="SUPFAM" id="SSF53474">
    <property type="entry name" value="alpha/beta-Hydrolases"/>
    <property type="match status" value="1"/>
</dbReference>
<feature type="compositionally biased region" description="Polar residues" evidence="1">
    <location>
        <begin position="21"/>
        <end position="34"/>
    </location>
</feature>
<evidence type="ECO:0000313" key="3">
    <source>
        <dbReference type="EMBL" id="CAF3752842.1"/>
    </source>
</evidence>
<feature type="domain" description="Carboxylesterase type B" evidence="2">
    <location>
        <begin position="32"/>
        <end position="196"/>
    </location>
</feature>
<proteinExistence type="predicted"/>
<gene>
    <name evidence="3" type="ORF">GRG538_LOCUS31491</name>
</gene>
<dbReference type="Gene3D" id="3.40.50.1820">
    <property type="entry name" value="alpha/beta hydrolase"/>
    <property type="match status" value="1"/>
</dbReference>
<name>A0A818YH92_9BILA</name>
<protein>
    <recommendedName>
        <fullName evidence="2">Carboxylesterase type B domain-containing protein</fullName>
    </recommendedName>
</protein>
<dbReference type="InterPro" id="IPR002018">
    <property type="entry name" value="CarbesteraseB"/>
</dbReference>
<dbReference type="Pfam" id="PF00135">
    <property type="entry name" value="COesterase"/>
    <property type="match status" value="1"/>
</dbReference>
<feature type="region of interest" description="Disordered" evidence="1">
    <location>
        <begin position="1"/>
        <end position="35"/>
    </location>
</feature>
<comment type="caution">
    <text evidence="3">The sequence shown here is derived from an EMBL/GenBank/DDBJ whole genome shotgun (WGS) entry which is preliminary data.</text>
</comment>
<evidence type="ECO:0000256" key="1">
    <source>
        <dbReference type="SAM" id="MobiDB-lite"/>
    </source>
</evidence>
<evidence type="ECO:0000259" key="2">
    <source>
        <dbReference type="Pfam" id="PF00135"/>
    </source>
</evidence>
<dbReference type="Proteomes" id="UP000663872">
    <property type="component" value="Unassembled WGS sequence"/>
</dbReference>
<dbReference type="AlphaFoldDB" id="A0A818YH92"/>
<evidence type="ECO:0000313" key="4">
    <source>
        <dbReference type="Proteomes" id="UP000663872"/>
    </source>
</evidence>
<sequence>MGSNKLTTVDETECSSSSQSPENSFLQPSPAKSTIQKHTRIKENLYRQDEQCLYLNIFTPINVSNQSLLPVLVWIHGGALQTGCSSQDIPTIYNGTNIIANSLQPAIIVTINYRLGVLADLYLPALVEENSPDQPTAGNYYYLDMLSALHWVNKNIRDCGGNPKNVLLFGDSSGASAVVDIGALKGSANLYQHIISE</sequence>
<dbReference type="InterPro" id="IPR029058">
    <property type="entry name" value="AB_hydrolase_fold"/>
</dbReference>
<dbReference type="EMBL" id="CAJNYT010005515">
    <property type="protein sequence ID" value="CAF3752842.1"/>
    <property type="molecule type" value="Genomic_DNA"/>
</dbReference>
<reference evidence="3" key="1">
    <citation type="submission" date="2021-02" db="EMBL/GenBank/DDBJ databases">
        <authorList>
            <person name="Nowell W R."/>
        </authorList>
    </citation>
    <scope>NUCLEOTIDE SEQUENCE</scope>
</reference>
<dbReference type="PANTHER" id="PTHR11559">
    <property type="entry name" value="CARBOXYLESTERASE"/>
    <property type="match status" value="1"/>
</dbReference>
<organism evidence="3 4">
    <name type="scientific">Rotaria socialis</name>
    <dbReference type="NCBI Taxonomy" id="392032"/>
    <lineage>
        <taxon>Eukaryota</taxon>
        <taxon>Metazoa</taxon>
        <taxon>Spiralia</taxon>
        <taxon>Gnathifera</taxon>
        <taxon>Rotifera</taxon>
        <taxon>Eurotatoria</taxon>
        <taxon>Bdelloidea</taxon>
        <taxon>Philodinida</taxon>
        <taxon>Philodinidae</taxon>
        <taxon>Rotaria</taxon>
    </lineage>
</organism>